<sequence>MISAVTAPGTHSPDNRPAVERWLLSAHSEPEQARGEWGENGVVLLPLGARFSAVRIPRELVMSAARLEESKDYLVDVMLDEFLGETLNEGPVIFDQHRQRYYVLVPGSTPIRWHKAAASWRTLGVDCLGLDTYLGVPRLNANRGYPEHWSSYWAVPMRSPGALCNVIDVARLIAAGKRNLAEVAE</sequence>
<gene>
    <name evidence="1" type="ORF">KJK29_21190</name>
</gene>
<reference evidence="2" key="1">
    <citation type="submission" date="2021-05" db="EMBL/GenBank/DDBJ databases">
        <title>Direct Submission.</title>
        <authorList>
            <person name="Li K."/>
            <person name="Gao J."/>
        </authorList>
    </citation>
    <scope>NUCLEOTIDE SEQUENCE [LARGE SCALE GENOMIC DNA]</scope>
    <source>
        <strain evidence="2">MG62</strain>
    </source>
</reference>
<keyword evidence="2" id="KW-1185">Reference proteome</keyword>
<organism evidence="1 2">
    <name type="scientific">Streptomyces koelreuteriae</name>
    <dbReference type="NCBI Taxonomy" id="2838015"/>
    <lineage>
        <taxon>Bacteria</taxon>
        <taxon>Bacillati</taxon>
        <taxon>Actinomycetota</taxon>
        <taxon>Actinomycetes</taxon>
        <taxon>Kitasatosporales</taxon>
        <taxon>Streptomycetaceae</taxon>
        <taxon>Streptomyces</taxon>
    </lineage>
</organism>
<evidence type="ECO:0000313" key="2">
    <source>
        <dbReference type="Proteomes" id="UP000679629"/>
    </source>
</evidence>
<name>A0ABX8FUP8_9ACTN</name>
<protein>
    <submittedName>
        <fullName evidence="1">Uncharacterized protein</fullName>
    </submittedName>
</protein>
<proteinExistence type="predicted"/>
<dbReference type="RefSeq" id="WP_215120723.1">
    <property type="nucleotide sequence ID" value="NZ_CP075896.1"/>
</dbReference>
<dbReference type="Proteomes" id="UP000679629">
    <property type="component" value="Chromosome"/>
</dbReference>
<dbReference type="EMBL" id="CP075896">
    <property type="protein sequence ID" value="QWB24893.1"/>
    <property type="molecule type" value="Genomic_DNA"/>
</dbReference>
<evidence type="ECO:0000313" key="1">
    <source>
        <dbReference type="EMBL" id="QWB24893.1"/>
    </source>
</evidence>
<accession>A0ABX8FUP8</accession>